<evidence type="ECO:0000256" key="4">
    <source>
        <dbReference type="ARBA" id="ARBA00019077"/>
    </source>
</evidence>
<comment type="function">
    <text evidence="1 8">Involved in lipopolysaccharide (LPS) biosynthesis. Catalyzes the transfer of 3-deoxy-D-manno-octulosonate (Kdo) residue(s) from CMP-Kdo to lipid IV(A), the tetraacyldisaccharide-1,4'-bisphosphate precursor of lipid A.</text>
</comment>
<protein>
    <recommendedName>
        <fullName evidence="4 8">3-deoxy-D-manno-octulosonic acid transferase</fullName>
        <shortName evidence="8">Kdo transferase</shortName>
        <ecNumber evidence="3 8">2.4.99.12</ecNumber>
    </recommendedName>
    <alternativeName>
        <fullName evidence="6 8">Lipid IV(A) 3-deoxy-D-manno-octulosonic acid transferase</fullName>
    </alternativeName>
</protein>
<evidence type="ECO:0000256" key="3">
    <source>
        <dbReference type="ARBA" id="ARBA00012621"/>
    </source>
</evidence>
<dbReference type="OrthoDB" id="9789797at2"/>
<dbReference type="GO" id="GO:0005886">
    <property type="term" value="C:plasma membrane"/>
    <property type="evidence" value="ECO:0007669"/>
    <property type="project" value="UniProtKB-SubCell"/>
</dbReference>
<reference evidence="12 13" key="1">
    <citation type="submission" date="2017-09" db="EMBL/GenBank/DDBJ databases">
        <authorList>
            <person name="Ehlers B."/>
            <person name="Leendertz F.H."/>
        </authorList>
    </citation>
    <scope>NUCLEOTIDE SEQUENCE [LARGE SCALE GENOMIC DNA]</scope>
    <source>
        <strain evidence="12 13">CGMCC 1.12662</strain>
    </source>
</reference>
<feature type="region of interest" description="Disordered" evidence="9">
    <location>
        <begin position="1"/>
        <end position="29"/>
    </location>
</feature>
<accession>A0A285HS28</accession>
<evidence type="ECO:0000256" key="8">
    <source>
        <dbReference type="RuleBase" id="RU365103"/>
    </source>
</evidence>
<gene>
    <name evidence="11" type="ORF">CVM39_14145</name>
    <name evidence="12" type="ORF">SAMN06297129_0327</name>
</gene>
<dbReference type="Proteomes" id="UP000231702">
    <property type="component" value="Unassembled WGS sequence"/>
</dbReference>
<dbReference type="AlphaFoldDB" id="A0A285HS28"/>
<dbReference type="PANTHER" id="PTHR42755:SF1">
    <property type="entry name" value="3-DEOXY-D-MANNO-OCTULOSONIC ACID TRANSFERASE, MITOCHONDRIAL-RELATED"/>
    <property type="match status" value="1"/>
</dbReference>
<dbReference type="GO" id="GO:0009244">
    <property type="term" value="P:lipopolysaccharide core region biosynthetic process"/>
    <property type="evidence" value="ECO:0007669"/>
    <property type="project" value="UniProtKB-UniRule"/>
</dbReference>
<evidence type="ECO:0000256" key="9">
    <source>
        <dbReference type="SAM" id="MobiDB-lite"/>
    </source>
</evidence>
<proteinExistence type="inferred from homology"/>
<dbReference type="GO" id="GO:0043842">
    <property type="term" value="F:Kdo transferase activity"/>
    <property type="evidence" value="ECO:0007669"/>
    <property type="project" value="UniProtKB-EC"/>
</dbReference>
<dbReference type="InterPro" id="IPR007507">
    <property type="entry name" value="Glycos_transf_N"/>
</dbReference>
<dbReference type="Gene3D" id="3.40.50.11720">
    <property type="entry name" value="3-Deoxy-D-manno-octulosonic-acid transferase, N-terminal domain"/>
    <property type="match status" value="1"/>
</dbReference>
<dbReference type="Gene3D" id="3.40.50.2000">
    <property type="entry name" value="Glycogen Phosphorylase B"/>
    <property type="match status" value="1"/>
</dbReference>
<evidence type="ECO:0000313" key="11">
    <source>
        <dbReference type="EMBL" id="PJE27715.1"/>
    </source>
</evidence>
<comment type="pathway">
    <text evidence="2 8">Bacterial outer membrane biogenesis; LPS core biosynthesis.</text>
</comment>
<feature type="compositionally biased region" description="Basic residues" evidence="9">
    <location>
        <begin position="7"/>
        <end position="17"/>
    </location>
</feature>
<keyword evidence="14" id="KW-1185">Reference proteome</keyword>
<organism evidence="12 13">
    <name type="scientific">Pseudooceanicola antarcticus</name>
    <dbReference type="NCBI Taxonomy" id="1247613"/>
    <lineage>
        <taxon>Bacteria</taxon>
        <taxon>Pseudomonadati</taxon>
        <taxon>Pseudomonadota</taxon>
        <taxon>Alphaproteobacteria</taxon>
        <taxon>Rhodobacterales</taxon>
        <taxon>Paracoccaceae</taxon>
        <taxon>Pseudooceanicola</taxon>
    </lineage>
</organism>
<evidence type="ECO:0000259" key="10">
    <source>
        <dbReference type="Pfam" id="PF04413"/>
    </source>
</evidence>
<evidence type="ECO:0000313" key="12">
    <source>
        <dbReference type="EMBL" id="SNY37541.1"/>
    </source>
</evidence>
<evidence type="ECO:0000256" key="1">
    <source>
        <dbReference type="ARBA" id="ARBA00003394"/>
    </source>
</evidence>
<evidence type="ECO:0000313" key="13">
    <source>
        <dbReference type="Proteomes" id="UP000231655"/>
    </source>
</evidence>
<dbReference type="InterPro" id="IPR038107">
    <property type="entry name" value="Glycos_transf_N_sf"/>
</dbReference>
<dbReference type="PANTHER" id="PTHR42755">
    <property type="entry name" value="3-DEOXY-MANNO-OCTULOSONATE CYTIDYLYLTRANSFERASE"/>
    <property type="match status" value="1"/>
</dbReference>
<comment type="subcellular location">
    <subcellularLocation>
        <location evidence="8">Cell membrane</location>
    </subcellularLocation>
</comment>
<evidence type="ECO:0000256" key="2">
    <source>
        <dbReference type="ARBA" id="ARBA00004713"/>
    </source>
</evidence>
<sequence>MGPTGRIAHKALTRRGARGGEDLPPRPEGPLVWIHCPRAGRRKPAEELARRLLQMDHGVSVLLTLGEPDRLPPIDDPSLITLPAPGDETSVLQSFFAHWRPALLVWLSGDLRPALLAQARRAGCRMLLAEAEEDGFTAPRFSLRPNQTRRMLERFDALCASTANAARRLQRLGADPAKIEITGPLQEAGAALPCNEDLRDELAGELAGRPIWLSAMVHREELAAVLDAHRRASRLAHRLLLLLVPDDPEEAGAFREVLDEEGWRYLSWSEGDMPREETQVLLADTRGDMGLWYRLSPVTFMAGSLMRGMKGHDPFEPATLGSAVLYGPFVAHHLPAYSRLAQAGAARLIRDSDSLAQGLSRILAPDQAATMATAAWDVATEGAEMTDRVFAWVAEALDESLEGAS</sequence>
<dbReference type="EC" id="2.4.99.12" evidence="3 8"/>
<dbReference type="UniPathway" id="UPA00958"/>
<name>A0A285HS28_9RHOB</name>
<dbReference type="EMBL" id="PGTD01000017">
    <property type="protein sequence ID" value="PJE27715.1"/>
    <property type="molecule type" value="Genomic_DNA"/>
</dbReference>
<keyword evidence="5 8" id="KW-0808">Transferase</keyword>
<comment type="similarity">
    <text evidence="8">Belongs to the glycosyltransferase group 1 family.</text>
</comment>
<dbReference type="InterPro" id="IPR039901">
    <property type="entry name" value="Kdotransferase"/>
</dbReference>
<keyword evidence="8" id="KW-0472">Membrane</keyword>
<dbReference type="EMBL" id="OBEA01000001">
    <property type="protein sequence ID" value="SNY37541.1"/>
    <property type="molecule type" value="Genomic_DNA"/>
</dbReference>
<keyword evidence="8" id="KW-1003">Cell membrane</keyword>
<reference evidence="11 14" key="2">
    <citation type="journal article" date="2018" name="Int. J. Syst. Evol. Microbiol.">
        <title>Pseudooceanicola lipolyticus sp. nov., a marine alphaproteobacterium, reclassification of Oceanicola flagellatus as Pseudooceanicola flagellatus comb. nov. and emended description of the genus Pseudooceanicola.</title>
        <authorList>
            <person name="Huang M.-M."/>
            <person name="Guo L.-L."/>
            <person name="Wu Y.-H."/>
            <person name="Lai Q.-L."/>
            <person name="Shao Z.-Z."/>
            <person name="Wang C.-S."/>
            <person name="Wu M."/>
            <person name="Xu X.-W."/>
        </authorList>
    </citation>
    <scope>NUCLEOTIDE SEQUENCE [LARGE SCALE GENOMIC DNA]</scope>
    <source>
        <strain evidence="11 14">Ar-45</strain>
    </source>
</reference>
<dbReference type="Proteomes" id="UP000231655">
    <property type="component" value="Unassembled WGS sequence"/>
</dbReference>
<dbReference type="Pfam" id="PF04413">
    <property type="entry name" value="Glycos_transf_N"/>
    <property type="match status" value="1"/>
</dbReference>
<feature type="domain" description="3-deoxy-D-manno-octulosonic-acid transferase N-terminal" evidence="10">
    <location>
        <begin position="26"/>
        <end position="185"/>
    </location>
</feature>
<evidence type="ECO:0000256" key="7">
    <source>
        <dbReference type="ARBA" id="ARBA00049183"/>
    </source>
</evidence>
<keyword evidence="8" id="KW-0448">Lipopolysaccharide biosynthesis</keyword>
<dbReference type="SUPFAM" id="SSF53756">
    <property type="entry name" value="UDP-Glycosyltransferase/glycogen phosphorylase"/>
    <property type="match status" value="1"/>
</dbReference>
<dbReference type="GO" id="GO:0009245">
    <property type="term" value="P:lipid A biosynthetic process"/>
    <property type="evidence" value="ECO:0007669"/>
    <property type="project" value="TreeGrafter"/>
</dbReference>
<comment type="catalytic activity">
    <reaction evidence="7 8">
        <text>lipid IVA (E. coli) + CMP-3-deoxy-beta-D-manno-octulosonate = alpha-Kdo-(2-&gt;6)-lipid IVA (E. coli) + CMP + H(+)</text>
        <dbReference type="Rhea" id="RHEA:28066"/>
        <dbReference type="ChEBI" id="CHEBI:15378"/>
        <dbReference type="ChEBI" id="CHEBI:58603"/>
        <dbReference type="ChEBI" id="CHEBI:60364"/>
        <dbReference type="ChEBI" id="CHEBI:60377"/>
        <dbReference type="ChEBI" id="CHEBI:85987"/>
        <dbReference type="EC" id="2.4.99.12"/>
    </reaction>
</comment>
<evidence type="ECO:0000256" key="5">
    <source>
        <dbReference type="ARBA" id="ARBA00022679"/>
    </source>
</evidence>
<evidence type="ECO:0000313" key="14">
    <source>
        <dbReference type="Proteomes" id="UP000231702"/>
    </source>
</evidence>
<evidence type="ECO:0000256" key="6">
    <source>
        <dbReference type="ARBA" id="ARBA00031445"/>
    </source>
</evidence>